<feature type="domain" description="STAS" evidence="1">
    <location>
        <begin position="3"/>
        <end position="101"/>
    </location>
</feature>
<comment type="caution">
    <text evidence="2">The sequence shown here is derived from an EMBL/GenBank/DDBJ whole genome shotgun (WGS) entry which is preliminary data.</text>
</comment>
<dbReference type="GO" id="GO:0043856">
    <property type="term" value="F:anti-sigma factor antagonist activity"/>
    <property type="evidence" value="ECO:0007669"/>
    <property type="project" value="TreeGrafter"/>
</dbReference>
<accession>A0A3N1Y8L2</accession>
<dbReference type="OrthoDB" id="278639at2"/>
<dbReference type="EMBL" id="RJVI01000001">
    <property type="protein sequence ID" value="ROR35154.1"/>
    <property type="molecule type" value="Genomic_DNA"/>
</dbReference>
<organism evidence="2 3">
    <name type="scientific">Inmirania thermothiophila</name>
    <dbReference type="NCBI Taxonomy" id="1750597"/>
    <lineage>
        <taxon>Bacteria</taxon>
        <taxon>Pseudomonadati</taxon>
        <taxon>Pseudomonadota</taxon>
        <taxon>Gammaproteobacteria</taxon>
        <taxon>Chromatiales</taxon>
        <taxon>Ectothiorhodospiraceae</taxon>
        <taxon>Inmirania</taxon>
    </lineage>
</organism>
<dbReference type="CDD" id="cd07043">
    <property type="entry name" value="STAS_anti-anti-sigma_factors"/>
    <property type="match status" value="1"/>
</dbReference>
<gene>
    <name evidence="2" type="ORF">EDC57_1071</name>
</gene>
<dbReference type="SUPFAM" id="SSF52091">
    <property type="entry name" value="SpoIIaa-like"/>
    <property type="match status" value="1"/>
</dbReference>
<protein>
    <submittedName>
        <fullName evidence="2">Anti-anti-sigma factor</fullName>
    </submittedName>
</protein>
<dbReference type="PROSITE" id="PS50801">
    <property type="entry name" value="STAS"/>
    <property type="match status" value="1"/>
</dbReference>
<dbReference type="Gene3D" id="3.30.750.24">
    <property type="entry name" value="STAS domain"/>
    <property type="match status" value="1"/>
</dbReference>
<dbReference type="PANTHER" id="PTHR33495:SF15">
    <property type="entry name" value="STAS DOMAIN-CONTAINING PROTEIN"/>
    <property type="match status" value="1"/>
</dbReference>
<name>A0A3N1Y8L2_9GAMM</name>
<dbReference type="AlphaFoldDB" id="A0A3N1Y8L2"/>
<dbReference type="Proteomes" id="UP000276634">
    <property type="component" value="Unassembled WGS sequence"/>
</dbReference>
<dbReference type="PANTHER" id="PTHR33495">
    <property type="entry name" value="ANTI-SIGMA FACTOR ANTAGONIST TM_1081-RELATED-RELATED"/>
    <property type="match status" value="1"/>
</dbReference>
<dbReference type="InterPro" id="IPR002645">
    <property type="entry name" value="STAS_dom"/>
</dbReference>
<dbReference type="InterPro" id="IPR058548">
    <property type="entry name" value="MlaB-like_STAS"/>
</dbReference>
<proteinExistence type="predicted"/>
<evidence type="ECO:0000259" key="1">
    <source>
        <dbReference type="PROSITE" id="PS50801"/>
    </source>
</evidence>
<keyword evidence="3" id="KW-1185">Reference proteome</keyword>
<evidence type="ECO:0000313" key="3">
    <source>
        <dbReference type="Proteomes" id="UP000276634"/>
    </source>
</evidence>
<reference evidence="2 3" key="1">
    <citation type="submission" date="2018-11" db="EMBL/GenBank/DDBJ databases">
        <title>Genomic Encyclopedia of Type Strains, Phase IV (KMG-IV): sequencing the most valuable type-strain genomes for metagenomic binning, comparative biology and taxonomic classification.</title>
        <authorList>
            <person name="Goeker M."/>
        </authorList>
    </citation>
    <scope>NUCLEOTIDE SEQUENCE [LARGE SCALE GENOMIC DNA]</scope>
    <source>
        <strain evidence="2 3">DSM 100275</strain>
    </source>
</reference>
<sequence length="101" mass="11270">MPLTSSVSEDGKVVTIAVSGRFDFNLHREFREAYEQAPAEGVRYVVDLAGTEYIDSSALGMLLLLRERAGGDQADVEIRNCSPEIKRILTISNFHHLFKIS</sequence>
<dbReference type="RefSeq" id="WP_123400790.1">
    <property type="nucleotide sequence ID" value="NZ_RJVI01000001.1"/>
</dbReference>
<evidence type="ECO:0000313" key="2">
    <source>
        <dbReference type="EMBL" id="ROR35154.1"/>
    </source>
</evidence>
<dbReference type="InterPro" id="IPR036513">
    <property type="entry name" value="STAS_dom_sf"/>
</dbReference>
<dbReference type="Pfam" id="PF13466">
    <property type="entry name" value="STAS_2"/>
    <property type="match status" value="1"/>
</dbReference>